<dbReference type="Gene3D" id="3.30.70.150">
    <property type="entry name" value="RuBisCO large subunit, N-terminal domain"/>
    <property type="match status" value="1"/>
</dbReference>
<dbReference type="InterPro" id="IPR036422">
    <property type="entry name" value="RuBisCO_lsu_N_sf"/>
</dbReference>
<keyword evidence="3" id="KW-1185">Reference proteome</keyword>
<evidence type="ECO:0000256" key="1">
    <source>
        <dbReference type="SAM" id="MobiDB-lite"/>
    </source>
</evidence>
<dbReference type="EMBL" id="BAABGJ010000020">
    <property type="protein sequence ID" value="GAA4342246.1"/>
    <property type="molecule type" value="Genomic_DNA"/>
</dbReference>
<proteinExistence type="predicted"/>
<dbReference type="Proteomes" id="UP001500975">
    <property type="component" value="Unassembled WGS sequence"/>
</dbReference>
<sequence length="78" mass="8792">MRTRPDSHATMPQAPNRSEFVARYFVESPESLPKAAEIIAGEQSSGTFLELPGETDELKGRARESCESRPRKSRSNRR</sequence>
<feature type="compositionally biased region" description="Basic and acidic residues" evidence="1">
    <location>
        <begin position="56"/>
        <end position="70"/>
    </location>
</feature>
<name>A0ABP8HPH8_9BURK</name>
<reference evidence="3" key="1">
    <citation type="journal article" date="2019" name="Int. J. Syst. Evol. Microbiol.">
        <title>The Global Catalogue of Microorganisms (GCM) 10K type strain sequencing project: providing services to taxonomists for standard genome sequencing and annotation.</title>
        <authorList>
            <consortium name="The Broad Institute Genomics Platform"/>
            <consortium name="The Broad Institute Genome Sequencing Center for Infectious Disease"/>
            <person name="Wu L."/>
            <person name="Ma J."/>
        </authorList>
    </citation>
    <scope>NUCLEOTIDE SEQUENCE [LARGE SCALE GENOMIC DNA]</scope>
    <source>
        <strain evidence="3">JCM 17804</strain>
    </source>
</reference>
<gene>
    <name evidence="2" type="ORF">GCM10023165_23790</name>
</gene>
<dbReference type="SUPFAM" id="SSF54966">
    <property type="entry name" value="RuBisCO, large subunit, small (N-terminal) domain"/>
    <property type="match status" value="1"/>
</dbReference>
<feature type="region of interest" description="Disordered" evidence="1">
    <location>
        <begin position="43"/>
        <end position="78"/>
    </location>
</feature>
<organism evidence="2 3">
    <name type="scientific">Variovorax defluvii</name>
    <dbReference type="NCBI Taxonomy" id="913761"/>
    <lineage>
        <taxon>Bacteria</taxon>
        <taxon>Pseudomonadati</taxon>
        <taxon>Pseudomonadota</taxon>
        <taxon>Betaproteobacteria</taxon>
        <taxon>Burkholderiales</taxon>
        <taxon>Comamonadaceae</taxon>
        <taxon>Variovorax</taxon>
    </lineage>
</organism>
<protein>
    <submittedName>
        <fullName evidence="2">Uncharacterized protein</fullName>
    </submittedName>
</protein>
<evidence type="ECO:0000313" key="2">
    <source>
        <dbReference type="EMBL" id="GAA4342246.1"/>
    </source>
</evidence>
<evidence type="ECO:0000313" key="3">
    <source>
        <dbReference type="Proteomes" id="UP001500975"/>
    </source>
</evidence>
<comment type="caution">
    <text evidence="2">The sequence shown here is derived from an EMBL/GenBank/DDBJ whole genome shotgun (WGS) entry which is preliminary data.</text>
</comment>
<accession>A0ABP8HPH8</accession>